<evidence type="ECO:0000313" key="2">
    <source>
        <dbReference type="Proteomes" id="UP000465812"/>
    </source>
</evidence>
<reference evidence="1 2" key="1">
    <citation type="journal article" date="2019" name="Emerg. Microbes Infect.">
        <title>Comprehensive subspecies identification of 175 nontuberculous mycobacteria species based on 7547 genomic profiles.</title>
        <authorList>
            <person name="Matsumoto Y."/>
            <person name="Kinjo T."/>
            <person name="Motooka D."/>
            <person name="Nabeya D."/>
            <person name="Jung N."/>
            <person name="Uechi K."/>
            <person name="Horii T."/>
            <person name="Iida T."/>
            <person name="Fujita J."/>
            <person name="Nakamura S."/>
        </authorList>
    </citation>
    <scope>NUCLEOTIDE SEQUENCE [LARGE SCALE GENOMIC DNA]</scope>
    <source>
        <strain evidence="1 2">JCM 18113</strain>
    </source>
</reference>
<proteinExistence type="predicted"/>
<sequence length="70" mass="7458">MAGTATSCSKTCGMVVEAENGNRGSGGRTVGTLSPVHVTLQQAAQLMALLHRERTLEFLLDPPHLRHGVF</sequence>
<gene>
    <name evidence="1" type="ORF">MMAN_22100</name>
</gene>
<keyword evidence="2" id="KW-1185">Reference proteome</keyword>
<dbReference type="EMBL" id="AP022590">
    <property type="protein sequence ID" value="BBY38076.1"/>
    <property type="molecule type" value="Genomic_DNA"/>
</dbReference>
<protein>
    <recommendedName>
        <fullName evidence="3">DUF222 domain-containing protein</fullName>
    </recommendedName>
</protein>
<organism evidence="1 2">
    <name type="scientific">Mycobacterium mantenii</name>
    <dbReference type="NCBI Taxonomy" id="560555"/>
    <lineage>
        <taxon>Bacteria</taxon>
        <taxon>Bacillati</taxon>
        <taxon>Actinomycetota</taxon>
        <taxon>Actinomycetes</taxon>
        <taxon>Mycobacteriales</taxon>
        <taxon>Mycobacteriaceae</taxon>
        <taxon>Mycobacterium</taxon>
        <taxon>Mycobacterium avium complex (MAC)</taxon>
    </lineage>
</organism>
<name>A0ABN6A9C3_MYCNT</name>
<dbReference type="Proteomes" id="UP000465812">
    <property type="component" value="Chromosome"/>
</dbReference>
<evidence type="ECO:0000313" key="1">
    <source>
        <dbReference type="EMBL" id="BBY38076.1"/>
    </source>
</evidence>
<accession>A0ABN6A9C3</accession>
<evidence type="ECO:0008006" key="3">
    <source>
        <dbReference type="Google" id="ProtNLM"/>
    </source>
</evidence>